<evidence type="ECO:0000313" key="5">
    <source>
        <dbReference type="Proteomes" id="UP000501408"/>
    </source>
</evidence>
<sequence length="153" mass="16650">MIKKLFFPFYALIIRPLNARNLRNFYYSVFKYQSFKLLLSNDFTTKNSDGTQIQYFSRQDTQFPHPVGIVIGRDVVLGKKVTIHQGVTIGGKAGHKEQPYIGDNAIIYANAVIAGPVSVGERAVIGANSVVVKDVPAGAVVAGVPAKIVGQNE</sequence>
<keyword evidence="5" id="KW-1185">Reference proteome</keyword>
<dbReference type="Pfam" id="PF00132">
    <property type="entry name" value="Hexapep"/>
    <property type="match status" value="1"/>
</dbReference>
<dbReference type="EMBL" id="CP050266">
    <property type="protein sequence ID" value="QIR06017.1"/>
    <property type="molecule type" value="Genomic_DNA"/>
</dbReference>
<name>A0ABX6K4B8_SALCS</name>
<gene>
    <name evidence="4" type="ORF">HBA18_06320</name>
</gene>
<dbReference type="Proteomes" id="UP000501408">
    <property type="component" value="Chromosome 1"/>
</dbReference>
<accession>A0ABX6K4B8</accession>
<evidence type="ECO:0000256" key="2">
    <source>
        <dbReference type="ARBA" id="ARBA00022679"/>
    </source>
</evidence>
<evidence type="ECO:0000256" key="1">
    <source>
        <dbReference type="ARBA" id="ARBA00007274"/>
    </source>
</evidence>
<reference evidence="4 5" key="1">
    <citation type="submission" date="2020-03" db="EMBL/GenBank/DDBJ databases">
        <title>Genome mining reveals the biosynthetic pathways of PHA and ectoines of the halophilic strain Salinivibrio costicola M318 isolated from fermented shrimp paste.</title>
        <authorList>
            <person name="Doan T.V."/>
            <person name="Tran L.T."/>
            <person name="Trieu T.A."/>
            <person name="Nguyen Q.V."/>
            <person name="Quach T.N."/>
            <person name="Phi T.Q."/>
            <person name="Kumar S."/>
        </authorList>
    </citation>
    <scope>NUCLEOTIDE SEQUENCE [LARGE SCALE GENOMIC DNA]</scope>
    <source>
        <strain evidence="4 5">M318</strain>
    </source>
</reference>
<proteinExistence type="inferred from homology"/>
<evidence type="ECO:0000256" key="3">
    <source>
        <dbReference type="ARBA" id="ARBA00023315"/>
    </source>
</evidence>
<dbReference type="Gene3D" id="2.160.10.10">
    <property type="entry name" value="Hexapeptide repeat proteins"/>
    <property type="match status" value="1"/>
</dbReference>
<dbReference type="RefSeq" id="WP_167314320.1">
    <property type="nucleotide sequence ID" value="NZ_CP050266.1"/>
</dbReference>
<dbReference type="SUPFAM" id="SSF51161">
    <property type="entry name" value="Trimeric LpxA-like enzymes"/>
    <property type="match status" value="1"/>
</dbReference>
<dbReference type="Pfam" id="PF14602">
    <property type="entry name" value="Hexapep_2"/>
    <property type="match status" value="1"/>
</dbReference>
<dbReference type="PANTHER" id="PTHR42811">
    <property type="entry name" value="SERINE ACETYLTRANSFERASE"/>
    <property type="match status" value="1"/>
</dbReference>
<evidence type="ECO:0000313" key="4">
    <source>
        <dbReference type="EMBL" id="QIR06017.1"/>
    </source>
</evidence>
<comment type="similarity">
    <text evidence="1">Belongs to the transferase hexapeptide repeat family.</text>
</comment>
<dbReference type="InterPro" id="IPR045304">
    <property type="entry name" value="LbH_SAT"/>
</dbReference>
<keyword evidence="2" id="KW-0808">Transferase</keyword>
<dbReference type="InterPro" id="IPR011004">
    <property type="entry name" value="Trimer_LpxA-like_sf"/>
</dbReference>
<keyword evidence="3" id="KW-0012">Acyltransferase</keyword>
<organism evidence="4 5">
    <name type="scientific">Salinivibrio costicola</name>
    <name type="common">Vibrio costicola</name>
    <dbReference type="NCBI Taxonomy" id="51367"/>
    <lineage>
        <taxon>Bacteria</taxon>
        <taxon>Pseudomonadati</taxon>
        <taxon>Pseudomonadota</taxon>
        <taxon>Gammaproteobacteria</taxon>
        <taxon>Vibrionales</taxon>
        <taxon>Vibrionaceae</taxon>
        <taxon>Salinivibrio</taxon>
    </lineage>
</organism>
<dbReference type="CDD" id="cd03354">
    <property type="entry name" value="LbH_SAT"/>
    <property type="match status" value="1"/>
</dbReference>
<dbReference type="InterPro" id="IPR001451">
    <property type="entry name" value="Hexapep"/>
</dbReference>
<protein>
    <submittedName>
        <fullName evidence="4">Serine acetyltransferase</fullName>
    </submittedName>
</protein>